<name>A0A8B6FQK2_MYTGA</name>
<organism evidence="2 3">
    <name type="scientific">Mytilus galloprovincialis</name>
    <name type="common">Mediterranean mussel</name>
    <dbReference type="NCBI Taxonomy" id="29158"/>
    <lineage>
        <taxon>Eukaryota</taxon>
        <taxon>Metazoa</taxon>
        <taxon>Spiralia</taxon>
        <taxon>Lophotrochozoa</taxon>
        <taxon>Mollusca</taxon>
        <taxon>Bivalvia</taxon>
        <taxon>Autobranchia</taxon>
        <taxon>Pteriomorphia</taxon>
        <taxon>Mytilida</taxon>
        <taxon>Mytiloidea</taxon>
        <taxon>Mytilidae</taxon>
        <taxon>Mytilinae</taxon>
        <taxon>Mytilus</taxon>
    </lineage>
</organism>
<feature type="non-terminal residue" evidence="2">
    <location>
        <position position="1"/>
    </location>
</feature>
<dbReference type="EMBL" id="UYJE01007214">
    <property type="protein sequence ID" value="VDI52764.1"/>
    <property type="molecule type" value="Genomic_DNA"/>
</dbReference>
<evidence type="ECO:0000256" key="1">
    <source>
        <dbReference type="SAM" id="MobiDB-lite"/>
    </source>
</evidence>
<evidence type="ECO:0000313" key="3">
    <source>
        <dbReference type="Proteomes" id="UP000596742"/>
    </source>
</evidence>
<dbReference type="Proteomes" id="UP000596742">
    <property type="component" value="Unassembled WGS sequence"/>
</dbReference>
<proteinExistence type="predicted"/>
<protein>
    <submittedName>
        <fullName evidence="2">Uncharacterized protein</fullName>
    </submittedName>
</protein>
<sequence length="71" mass="8253">TMDLIEKDSADITGQKGYIIRRNALWNIFENVNHVEIIDKTLKELKISNSDNDSEEKKKHSECYIQDEATI</sequence>
<dbReference type="OrthoDB" id="6190149at2759"/>
<keyword evidence="3" id="KW-1185">Reference proteome</keyword>
<gene>
    <name evidence="2" type="ORF">MGAL_10B036071</name>
</gene>
<feature type="region of interest" description="Disordered" evidence="1">
    <location>
        <begin position="49"/>
        <end position="71"/>
    </location>
</feature>
<comment type="caution">
    <text evidence="2">The sequence shown here is derived from an EMBL/GenBank/DDBJ whole genome shotgun (WGS) entry which is preliminary data.</text>
</comment>
<reference evidence="2" key="1">
    <citation type="submission" date="2018-11" db="EMBL/GenBank/DDBJ databases">
        <authorList>
            <person name="Alioto T."/>
            <person name="Alioto T."/>
        </authorList>
    </citation>
    <scope>NUCLEOTIDE SEQUENCE</scope>
</reference>
<accession>A0A8B6FQK2</accession>
<dbReference type="AlphaFoldDB" id="A0A8B6FQK2"/>
<evidence type="ECO:0000313" key="2">
    <source>
        <dbReference type="EMBL" id="VDI52764.1"/>
    </source>
</evidence>